<keyword evidence="3" id="KW-0732">Signal</keyword>
<reference evidence="6" key="2">
    <citation type="journal article" date="2007" name="PLoS Biol.">
        <title>Survey sequencing and comparative analysis of the elephant shark (Callorhinchus milii) genome.</title>
        <authorList>
            <person name="Venkatesh B."/>
            <person name="Kirkness E.F."/>
            <person name="Loh Y.H."/>
            <person name="Halpern A.L."/>
            <person name="Lee A.P."/>
            <person name="Johnson J."/>
            <person name="Dandona N."/>
            <person name="Viswanathan L.D."/>
            <person name="Tay A."/>
            <person name="Venter J.C."/>
            <person name="Strausberg R.L."/>
            <person name="Brenner S."/>
        </authorList>
    </citation>
    <scope>NUCLEOTIDE SEQUENCE [LARGE SCALE GENOMIC DNA]</scope>
</reference>
<dbReference type="GeneTree" id="ENSGT00940000161708"/>
<feature type="chain" id="PRO_5021232113" description="VWFD domain-containing protein" evidence="3">
    <location>
        <begin position="19"/>
        <end position="203"/>
    </location>
</feature>
<dbReference type="PROSITE" id="PS51233">
    <property type="entry name" value="VWFD"/>
    <property type="match status" value="1"/>
</dbReference>
<sequence length="203" mass="23016">MPRTTTRLLLMLCSECFCCLYSVCSMGQWNCTNLSCPGTCSVEGGSFFTTFDSRSYRLYGACTYVLVKSSMLPEHGHIEGVFARCGVKPTEICVKAIVYTNNKVKITFLKGGLVYVDNKFRGLPYVTGDIRIHRKSAKYVQMSTQFGLKMEILVHPILQLYITVQITFFGTADGEFFLLLYVTVHSRISKDIVQRGFIIMMLW</sequence>
<keyword evidence="1" id="KW-1015">Disulfide bond</keyword>
<dbReference type="STRING" id="7868.ENSCMIP00000014993"/>
<dbReference type="GO" id="GO:0031012">
    <property type="term" value="C:extracellular matrix"/>
    <property type="evidence" value="ECO:0007669"/>
    <property type="project" value="TreeGrafter"/>
</dbReference>
<dbReference type="PANTHER" id="PTHR11339">
    <property type="entry name" value="EXTRACELLULAR MATRIX GLYCOPROTEIN RELATED"/>
    <property type="match status" value="1"/>
</dbReference>
<dbReference type="GO" id="GO:0005615">
    <property type="term" value="C:extracellular space"/>
    <property type="evidence" value="ECO:0007669"/>
    <property type="project" value="TreeGrafter"/>
</dbReference>
<proteinExistence type="predicted"/>
<dbReference type="InParanoid" id="A0A4W3HDJ2"/>
<evidence type="ECO:0000256" key="2">
    <source>
        <dbReference type="ARBA" id="ARBA00023180"/>
    </source>
</evidence>
<evidence type="ECO:0000256" key="3">
    <source>
        <dbReference type="SAM" id="SignalP"/>
    </source>
</evidence>
<dbReference type="SMART" id="SM00216">
    <property type="entry name" value="VWD"/>
    <property type="match status" value="1"/>
</dbReference>
<reference evidence="5" key="5">
    <citation type="submission" date="2025-09" db="UniProtKB">
        <authorList>
            <consortium name="Ensembl"/>
        </authorList>
    </citation>
    <scope>IDENTIFICATION</scope>
</reference>
<organism evidence="5 6">
    <name type="scientific">Callorhinchus milii</name>
    <name type="common">Ghost shark</name>
    <dbReference type="NCBI Taxonomy" id="7868"/>
    <lineage>
        <taxon>Eukaryota</taxon>
        <taxon>Metazoa</taxon>
        <taxon>Chordata</taxon>
        <taxon>Craniata</taxon>
        <taxon>Vertebrata</taxon>
        <taxon>Chondrichthyes</taxon>
        <taxon>Holocephali</taxon>
        <taxon>Chimaeriformes</taxon>
        <taxon>Callorhinchidae</taxon>
        <taxon>Callorhinchus</taxon>
    </lineage>
</organism>
<accession>A0A4W3HDJ2</accession>
<dbReference type="Proteomes" id="UP000314986">
    <property type="component" value="Unassembled WGS sequence"/>
</dbReference>
<evidence type="ECO:0000259" key="4">
    <source>
        <dbReference type="PROSITE" id="PS51233"/>
    </source>
</evidence>
<dbReference type="PANTHER" id="PTHR11339:SF264">
    <property type="entry name" value="MUCIN-6"/>
    <property type="match status" value="1"/>
</dbReference>
<evidence type="ECO:0000256" key="1">
    <source>
        <dbReference type="ARBA" id="ARBA00023157"/>
    </source>
</evidence>
<reference evidence="6" key="3">
    <citation type="journal article" date="2014" name="Nature">
        <title>Elephant shark genome provides unique insights into gnathostome evolution.</title>
        <authorList>
            <consortium name="International Elephant Shark Genome Sequencing Consortium"/>
            <person name="Venkatesh B."/>
            <person name="Lee A.P."/>
            <person name="Ravi V."/>
            <person name="Maurya A.K."/>
            <person name="Lian M.M."/>
            <person name="Swann J.B."/>
            <person name="Ohta Y."/>
            <person name="Flajnik M.F."/>
            <person name="Sutoh Y."/>
            <person name="Kasahara M."/>
            <person name="Hoon S."/>
            <person name="Gangu V."/>
            <person name="Roy S.W."/>
            <person name="Irimia M."/>
            <person name="Korzh V."/>
            <person name="Kondrychyn I."/>
            <person name="Lim Z.W."/>
            <person name="Tay B.H."/>
            <person name="Tohari S."/>
            <person name="Kong K.W."/>
            <person name="Ho S."/>
            <person name="Lorente-Galdos B."/>
            <person name="Quilez J."/>
            <person name="Marques-Bonet T."/>
            <person name="Raney B.J."/>
            <person name="Ingham P.W."/>
            <person name="Tay A."/>
            <person name="Hillier L.W."/>
            <person name="Minx P."/>
            <person name="Boehm T."/>
            <person name="Wilson R.K."/>
            <person name="Brenner S."/>
            <person name="Warren W.C."/>
        </authorList>
    </citation>
    <scope>NUCLEOTIDE SEQUENCE [LARGE SCALE GENOMIC DNA]</scope>
</reference>
<dbReference type="InterPro" id="IPR050780">
    <property type="entry name" value="Mucin_vWF_Thrombospondin_sf"/>
</dbReference>
<feature type="signal peptide" evidence="3">
    <location>
        <begin position="1"/>
        <end position="18"/>
    </location>
</feature>
<dbReference type="Ensembl" id="ENSCMIT00000015306.1">
    <property type="protein sequence ID" value="ENSCMIP00000014993.1"/>
    <property type="gene ID" value="ENSCMIG00000007352.1"/>
</dbReference>
<keyword evidence="6" id="KW-1185">Reference proteome</keyword>
<evidence type="ECO:0000313" key="5">
    <source>
        <dbReference type="Ensembl" id="ENSCMIP00000014993.1"/>
    </source>
</evidence>
<reference evidence="6" key="1">
    <citation type="journal article" date="2006" name="Science">
        <title>Ancient noncoding elements conserved in the human genome.</title>
        <authorList>
            <person name="Venkatesh B."/>
            <person name="Kirkness E.F."/>
            <person name="Loh Y.H."/>
            <person name="Halpern A.L."/>
            <person name="Lee A.P."/>
            <person name="Johnson J."/>
            <person name="Dandona N."/>
            <person name="Viswanathan L.D."/>
            <person name="Tay A."/>
            <person name="Venter J.C."/>
            <person name="Strausberg R.L."/>
            <person name="Brenner S."/>
        </authorList>
    </citation>
    <scope>NUCLEOTIDE SEQUENCE [LARGE SCALE GENOMIC DNA]</scope>
</reference>
<evidence type="ECO:0000313" key="6">
    <source>
        <dbReference type="Proteomes" id="UP000314986"/>
    </source>
</evidence>
<dbReference type="InterPro" id="IPR001846">
    <property type="entry name" value="VWF_type-D"/>
</dbReference>
<name>A0A4W3HDJ2_CALMI</name>
<dbReference type="Pfam" id="PF00094">
    <property type="entry name" value="VWD"/>
    <property type="match status" value="1"/>
</dbReference>
<protein>
    <recommendedName>
        <fullName evidence="4">VWFD domain-containing protein</fullName>
    </recommendedName>
</protein>
<dbReference type="AlphaFoldDB" id="A0A4W3HDJ2"/>
<keyword evidence="2" id="KW-0325">Glycoprotein</keyword>
<feature type="domain" description="VWFD" evidence="4">
    <location>
        <begin position="38"/>
        <end position="203"/>
    </location>
</feature>
<reference evidence="5" key="4">
    <citation type="submission" date="2025-08" db="UniProtKB">
        <authorList>
            <consortium name="Ensembl"/>
        </authorList>
    </citation>
    <scope>IDENTIFICATION</scope>
</reference>